<dbReference type="Pfam" id="PF14072">
    <property type="entry name" value="DndB"/>
    <property type="match status" value="1"/>
</dbReference>
<dbReference type="RefSeq" id="WP_219052753.1">
    <property type="nucleotide sequence ID" value="NZ_JAHWDP010000003.1"/>
</dbReference>
<reference evidence="1" key="1">
    <citation type="submission" date="2021-07" db="EMBL/GenBank/DDBJ databases">
        <title>Aureisphaera sp. CAU 1614 isolated from sea sediment.</title>
        <authorList>
            <person name="Kim W."/>
        </authorList>
    </citation>
    <scope>NUCLEOTIDE SEQUENCE</scope>
    <source>
        <strain evidence="1">CAU 1614</strain>
    </source>
</reference>
<name>A0A9X1JZ68_9FLAO</name>
<dbReference type="CDD" id="cd16413">
    <property type="entry name" value="DGQHR_domain"/>
    <property type="match status" value="1"/>
</dbReference>
<evidence type="ECO:0000313" key="2">
    <source>
        <dbReference type="Proteomes" id="UP001138686"/>
    </source>
</evidence>
<dbReference type="NCBIfam" id="TIGR03187">
    <property type="entry name" value="DGQHR"/>
    <property type="match status" value="1"/>
</dbReference>
<proteinExistence type="predicted"/>
<keyword evidence="2" id="KW-1185">Reference proteome</keyword>
<dbReference type="InterPro" id="IPR017601">
    <property type="entry name" value="DGQHR-contain_dom"/>
</dbReference>
<organism evidence="1 2">
    <name type="scientific">Halomarinibacterium sedimenti</name>
    <dbReference type="NCBI Taxonomy" id="2857106"/>
    <lineage>
        <taxon>Bacteria</taxon>
        <taxon>Pseudomonadati</taxon>
        <taxon>Bacteroidota</taxon>
        <taxon>Flavobacteriia</taxon>
        <taxon>Flavobacteriales</taxon>
        <taxon>Flavobacteriaceae</taxon>
        <taxon>Halomarinibacterium</taxon>
    </lineage>
</organism>
<dbReference type="InterPro" id="IPR017642">
    <property type="entry name" value="DNA_S_mod_DndB"/>
</dbReference>
<evidence type="ECO:0000313" key="1">
    <source>
        <dbReference type="EMBL" id="MBW2938237.1"/>
    </source>
</evidence>
<dbReference type="NCBIfam" id="TIGR04172">
    <property type="entry name" value="DGQHR_dnd_1"/>
    <property type="match status" value="1"/>
</dbReference>
<accession>A0A9X1JZ68</accession>
<dbReference type="AlphaFoldDB" id="A0A9X1JZ68"/>
<dbReference type="Proteomes" id="UP001138686">
    <property type="component" value="Unassembled WGS sequence"/>
</dbReference>
<gene>
    <name evidence="1" type="ORF">KXJ69_08980</name>
</gene>
<dbReference type="InterPro" id="IPR026440">
    <property type="entry name" value="DNA_PRithio_assoc_DGOHR_pro_1"/>
</dbReference>
<comment type="caution">
    <text evidence="1">The sequence shown here is derived from an EMBL/GenBank/DDBJ whole genome shotgun (WGS) entry which is preliminary data.</text>
</comment>
<sequence length="403" mass="46681">MSFLKLKAIKIDQPLASFYITKIKAKDLLEISFSEELQYIDESGKLKGNQRKKDEKRLKSIGRYIDSIEMSFPNSIIIAANYDKNRGQIIDNKDRRWKLTKSNDDFYEIDIPTNEKLASIIDGQHRLNAFDYVTNQERKELDLVCTIFFDLSSSYQAFLFATINGNQKKVDKSLALEQFGFNIDDEPSKSWTPEKFAVYYCRKLNFKESPFKGKIKLAPKFTNDLFDINSDDFIISTATIVDGILMLISSRPKRDRVEMGQHSIFKGRGRYLIKDFRDSSPLRNLYLNNEDEKIYEIIKSFFGSVEINLWNNIQGNSYIIKTVGIQALFEFLKKILQLNTNYSNIDFDDYLNPVSGVNFADNYFQASGVGKSRIKRVLFVANDFMSIDDVKENEQSDIVRLLS</sequence>
<dbReference type="EMBL" id="JAHWDP010000003">
    <property type="protein sequence ID" value="MBW2938237.1"/>
    <property type="molecule type" value="Genomic_DNA"/>
</dbReference>
<protein>
    <submittedName>
        <fullName evidence="1">DNA phosphorothioation-associated DGQHR protein 1</fullName>
    </submittedName>
</protein>